<organism evidence="2">
    <name type="scientific">freshwater metagenome</name>
    <dbReference type="NCBI Taxonomy" id="449393"/>
    <lineage>
        <taxon>unclassified sequences</taxon>
        <taxon>metagenomes</taxon>
        <taxon>ecological metagenomes</taxon>
    </lineage>
</organism>
<feature type="compositionally biased region" description="Low complexity" evidence="1">
    <location>
        <begin position="28"/>
        <end position="52"/>
    </location>
</feature>
<dbReference type="AlphaFoldDB" id="A0A6J5Z7K8"/>
<evidence type="ECO:0000256" key="1">
    <source>
        <dbReference type="SAM" id="MobiDB-lite"/>
    </source>
</evidence>
<accession>A0A6J5Z7K8</accession>
<protein>
    <submittedName>
        <fullName evidence="2">Unannotated protein</fullName>
    </submittedName>
</protein>
<feature type="compositionally biased region" description="Polar residues" evidence="1">
    <location>
        <begin position="58"/>
        <end position="68"/>
    </location>
</feature>
<feature type="region of interest" description="Disordered" evidence="1">
    <location>
        <begin position="28"/>
        <end position="68"/>
    </location>
</feature>
<sequence length="185" mass="18661">MKAFKFVGASLVGCAAVVLAACGGSSTTTTVVQESSGGTTTKSSDSSTTKGGIALSAPSGSDQLNSSDRSGVEYVRYSNSDKTPAEVVAAYKQEASSAGWSITKDSGGGGGWGPYGGSNYGLRAKKDGEYFAVQAGGQKGHTTYFEACSGSGSGSICEDLSSDAHTGSGGSGYNENRNHSRSRWS</sequence>
<evidence type="ECO:0000313" key="2">
    <source>
        <dbReference type="EMBL" id="CAB4337438.1"/>
    </source>
</evidence>
<gene>
    <name evidence="2" type="ORF">UFOPK3547_00290</name>
</gene>
<dbReference type="PROSITE" id="PS51257">
    <property type="entry name" value="PROKAR_LIPOPROTEIN"/>
    <property type="match status" value="1"/>
</dbReference>
<proteinExistence type="predicted"/>
<reference evidence="2" key="1">
    <citation type="submission" date="2020-05" db="EMBL/GenBank/DDBJ databases">
        <authorList>
            <person name="Chiriac C."/>
            <person name="Salcher M."/>
            <person name="Ghai R."/>
            <person name="Kavagutti S V."/>
        </authorList>
    </citation>
    <scope>NUCLEOTIDE SEQUENCE</scope>
</reference>
<name>A0A6J5Z7K8_9ZZZZ</name>
<dbReference type="EMBL" id="CAESAN010000015">
    <property type="protein sequence ID" value="CAB4337438.1"/>
    <property type="molecule type" value="Genomic_DNA"/>
</dbReference>
<feature type="region of interest" description="Disordered" evidence="1">
    <location>
        <begin position="159"/>
        <end position="185"/>
    </location>
</feature>